<dbReference type="Gene3D" id="3.40.50.300">
    <property type="entry name" value="P-loop containing nucleotide triphosphate hydrolases"/>
    <property type="match status" value="1"/>
</dbReference>
<evidence type="ECO:0000259" key="2">
    <source>
        <dbReference type="PROSITE" id="PS50837"/>
    </source>
</evidence>
<dbReference type="InterPro" id="IPR027417">
    <property type="entry name" value="P-loop_NTPase"/>
</dbReference>
<reference evidence="4" key="1">
    <citation type="journal article" date="2015" name="Genome Announc.">
        <title>Draft genome sequence of the fungus Penicillium brasilianum MG11.</title>
        <authorList>
            <person name="Horn F."/>
            <person name="Linde J."/>
            <person name="Mattern D.J."/>
            <person name="Walther G."/>
            <person name="Guthke R."/>
            <person name="Brakhage A.A."/>
            <person name="Valiante V."/>
        </authorList>
    </citation>
    <scope>NUCLEOTIDE SEQUENCE [LARGE SCALE GENOMIC DNA]</scope>
    <source>
        <strain evidence="4">MG11</strain>
    </source>
</reference>
<dbReference type="SUPFAM" id="SSF52540">
    <property type="entry name" value="P-loop containing nucleoside triphosphate hydrolases"/>
    <property type="match status" value="1"/>
</dbReference>
<evidence type="ECO:0000313" key="3">
    <source>
        <dbReference type="EMBL" id="CEO59702.1"/>
    </source>
</evidence>
<dbReference type="Pfam" id="PF17046">
    <property type="entry name" value="Ses_B"/>
    <property type="match status" value="1"/>
</dbReference>
<keyword evidence="4" id="KW-1185">Reference proteome</keyword>
<keyword evidence="1" id="KW-0677">Repeat</keyword>
<accession>A0A0F7VJ36</accession>
<protein>
    <recommendedName>
        <fullName evidence="2">NACHT domain-containing protein</fullName>
    </recommendedName>
</protein>
<dbReference type="InterPro" id="IPR056884">
    <property type="entry name" value="NPHP3-like_N"/>
</dbReference>
<dbReference type="PANTHER" id="PTHR10039">
    <property type="entry name" value="AMELOGENIN"/>
    <property type="match status" value="1"/>
</dbReference>
<evidence type="ECO:0000256" key="1">
    <source>
        <dbReference type="ARBA" id="ARBA00022737"/>
    </source>
</evidence>
<sequence>MDRVSAAASVIAVIQLTGSLVKLCGGYIQEVKDARDEIYSLNRSIEGIEGTLQDLQKSLQSDDGKALLTSSRLTDDITECHSDLRNLEAKLDSRKGKKLMRKVGLRALKWPLKRAEVESMMQNLKRYKYSFHSSLQGNQTSLIVGMAQDTDYIYEKLETTATAAHTVSFPGSNSGLQVGINTGPINAEFHLPPSSLDKLPFAHDAALGSYADQYYDECLEGTRTDILHKISEWAFSPHERSIFWLQGMAGTGKSTISRTVANSLKHTHHLGASFFFKRGEEDRGNAKKIFPTLIKQLMLRISGLKSGVQKALDHDPEIATKSLKEQFEQLLLQPLLNLNQLGRHPQTAVIVIDALDECDHDQDIRTIIRLLPILQRAKVIRLRIFLTSRPELPINLGFSDIADHKTDLRESNTTEIFPKTGPAMTSSKN</sequence>
<dbReference type="PANTHER" id="PTHR10039:SF16">
    <property type="entry name" value="GPI INOSITOL-DEACYLASE"/>
    <property type="match status" value="1"/>
</dbReference>
<gene>
    <name evidence="3" type="ORF">PMG11_04369</name>
</gene>
<name>A0A0F7VJ36_PENBI</name>
<feature type="domain" description="NACHT" evidence="2">
    <location>
        <begin position="241"/>
        <end position="390"/>
    </location>
</feature>
<dbReference type="Proteomes" id="UP000042958">
    <property type="component" value="Unassembled WGS sequence"/>
</dbReference>
<dbReference type="Pfam" id="PF24883">
    <property type="entry name" value="NPHP3_N"/>
    <property type="match status" value="1"/>
</dbReference>
<dbReference type="InterPro" id="IPR031469">
    <property type="entry name" value="SesB_dom"/>
</dbReference>
<dbReference type="InterPro" id="IPR007111">
    <property type="entry name" value="NACHT_NTPase"/>
</dbReference>
<dbReference type="PROSITE" id="PS50837">
    <property type="entry name" value="NACHT"/>
    <property type="match status" value="1"/>
</dbReference>
<organism evidence="3 4">
    <name type="scientific">Penicillium brasilianum</name>
    <dbReference type="NCBI Taxonomy" id="104259"/>
    <lineage>
        <taxon>Eukaryota</taxon>
        <taxon>Fungi</taxon>
        <taxon>Dikarya</taxon>
        <taxon>Ascomycota</taxon>
        <taxon>Pezizomycotina</taxon>
        <taxon>Eurotiomycetes</taxon>
        <taxon>Eurotiomycetidae</taxon>
        <taxon>Eurotiales</taxon>
        <taxon>Aspergillaceae</taxon>
        <taxon>Penicillium</taxon>
    </lineage>
</organism>
<dbReference type="STRING" id="104259.A0A0F7VJ36"/>
<dbReference type="OrthoDB" id="1577640at2759"/>
<dbReference type="AlphaFoldDB" id="A0A0F7VJ36"/>
<evidence type="ECO:0000313" key="4">
    <source>
        <dbReference type="Proteomes" id="UP000042958"/>
    </source>
</evidence>
<proteinExistence type="predicted"/>
<dbReference type="EMBL" id="CDHK01000004">
    <property type="protein sequence ID" value="CEO59702.1"/>
    <property type="molecule type" value="Genomic_DNA"/>
</dbReference>